<dbReference type="KEGG" id="tva:4743620"/>
<gene>
    <name evidence="1" type="ORF">TVAG_334760</name>
</gene>
<proteinExistence type="predicted"/>
<dbReference type="EMBL" id="DS114773">
    <property type="protein sequence ID" value="EAX85977.1"/>
    <property type="molecule type" value="Genomic_DNA"/>
</dbReference>
<sequence length="418" mass="48213">MLGQRKINGWGKTFFNGKAYIQFGLKFNNSNDLKIAIEKIKKCTAGFYHSTDGDNMYRFKDDPIVYKLPNNITNLTDLCNYMYQNHTRPLDQTLASIGANNDSLVLNINNMACDGGYIKNLFEYLKTDKIIDKIPSIIPLDEVFKNEIESYKGELPPVPPFDFDVTRVFPKHKEDLHYTGTTKMVDLQSNEKEFMTYKLNGRIKNLTDYYWANYILGLSAYNNKFDKAGVITCINARQFLKKDSIDYANNFSQIRVRAPHITVDDTVGELMKQMRNDFNERVKRGEMWAGLKAMKISHLNPAQTEKPNEKDIGCSGDLSLIGTFDLENKFKDVWVNFHMSENELKHFTGYLSFSVIRNGVNTIYGKFRTGTNYFSEKDAEIVGNSIQYGMKTIHPQMKIAEALDILKDYQKKKEIFLE</sequence>
<protein>
    <submittedName>
        <fullName evidence="1">Uncharacterized protein</fullName>
    </submittedName>
</protein>
<keyword evidence="2" id="KW-1185">Reference proteome</keyword>
<reference evidence="1" key="2">
    <citation type="journal article" date="2007" name="Science">
        <title>Draft genome sequence of the sexually transmitted pathogen Trichomonas vaginalis.</title>
        <authorList>
            <person name="Carlton J.M."/>
            <person name="Hirt R.P."/>
            <person name="Silva J.C."/>
            <person name="Delcher A.L."/>
            <person name="Schatz M."/>
            <person name="Zhao Q."/>
            <person name="Wortman J.R."/>
            <person name="Bidwell S.L."/>
            <person name="Alsmark U.C.M."/>
            <person name="Besteiro S."/>
            <person name="Sicheritz-Ponten T."/>
            <person name="Noel C.J."/>
            <person name="Dacks J.B."/>
            <person name="Foster P.G."/>
            <person name="Simillion C."/>
            <person name="Van de Peer Y."/>
            <person name="Miranda-Saavedra D."/>
            <person name="Barton G.J."/>
            <person name="Westrop G.D."/>
            <person name="Mueller S."/>
            <person name="Dessi D."/>
            <person name="Fiori P.L."/>
            <person name="Ren Q."/>
            <person name="Paulsen I."/>
            <person name="Zhang H."/>
            <person name="Bastida-Corcuera F.D."/>
            <person name="Simoes-Barbosa A."/>
            <person name="Brown M.T."/>
            <person name="Hayes R.D."/>
            <person name="Mukherjee M."/>
            <person name="Okumura C.Y."/>
            <person name="Schneider R."/>
            <person name="Smith A.J."/>
            <person name="Vanacova S."/>
            <person name="Villalvazo M."/>
            <person name="Haas B.J."/>
            <person name="Pertea M."/>
            <person name="Feldblyum T.V."/>
            <person name="Utterback T.R."/>
            <person name="Shu C.L."/>
            <person name="Osoegawa K."/>
            <person name="de Jong P.J."/>
            <person name="Hrdy I."/>
            <person name="Horvathova L."/>
            <person name="Zubacova Z."/>
            <person name="Dolezal P."/>
            <person name="Malik S.B."/>
            <person name="Logsdon J.M. Jr."/>
            <person name="Henze K."/>
            <person name="Gupta A."/>
            <person name="Wang C.C."/>
            <person name="Dunne R.L."/>
            <person name="Upcroft J.A."/>
            <person name="Upcroft P."/>
            <person name="White O."/>
            <person name="Salzberg S.L."/>
            <person name="Tang P."/>
            <person name="Chiu C.-H."/>
            <person name="Lee Y.-S."/>
            <person name="Embley T.M."/>
            <person name="Coombs G.H."/>
            <person name="Mottram J.C."/>
            <person name="Tachezy J."/>
            <person name="Fraser-Liggett C.M."/>
            <person name="Johnson P.J."/>
        </authorList>
    </citation>
    <scope>NUCLEOTIDE SEQUENCE [LARGE SCALE GENOMIC DNA]</scope>
    <source>
        <strain evidence="1">G3</strain>
    </source>
</reference>
<reference evidence="1" key="1">
    <citation type="submission" date="2006-10" db="EMBL/GenBank/DDBJ databases">
        <authorList>
            <person name="Amadeo P."/>
            <person name="Zhao Q."/>
            <person name="Wortman J."/>
            <person name="Fraser-Liggett C."/>
            <person name="Carlton J."/>
        </authorList>
    </citation>
    <scope>NUCLEOTIDE SEQUENCE</scope>
    <source>
        <strain evidence="1">G3</strain>
    </source>
</reference>
<dbReference type="RefSeq" id="XP_001298907.1">
    <property type="nucleotide sequence ID" value="XM_001298906.1"/>
</dbReference>
<organism evidence="1 2">
    <name type="scientific">Trichomonas vaginalis (strain ATCC PRA-98 / G3)</name>
    <dbReference type="NCBI Taxonomy" id="412133"/>
    <lineage>
        <taxon>Eukaryota</taxon>
        <taxon>Metamonada</taxon>
        <taxon>Parabasalia</taxon>
        <taxon>Trichomonadida</taxon>
        <taxon>Trichomonadidae</taxon>
        <taxon>Trichomonas</taxon>
    </lineage>
</organism>
<dbReference type="VEuPathDB" id="TrichDB:TVAGG3_0722730"/>
<dbReference type="InParanoid" id="A2GA42"/>
<accession>A2GA42</accession>
<evidence type="ECO:0000313" key="2">
    <source>
        <dbReference type="Proteomes" id="UP000001542"/>
    </source>
</evidence>
<name>A2GA42_TRIV3</name>
<dbReference type="VEuPathDB" id="TrichDB:TVAG_334760"/>
<dbReference type="AlphaFoldDB" id="A2GA42"/>
<dbReference type="Proteomes" id="UP000001542">
    <property type="component" value="Unassembled WGS sequence"/>
</dbReference>
<evidence type="ECO:0000313" key="1">
    <source>
        <dbReference type="EMBL" id="EAX85977.1"/>
    </source>
</evidence>